<dbReference type="EMBL" id="SOBG01000009">
    <property type="protein sequence ID" value="TDT67909.1"/>
    <property type="molecule type" value="Genomic_DNA"/>
</dbReference>
<dbReference type="SUPFAM" id="SSF47323">
    <property type="entry name" value="Anticodon-binding domain of a subclass of class I aminoacyl-tRNA synthetases"/>
    <property type="match status" value="1"/>
</dbReference>
<dbReference type="RefSeq" id="WP_134113774.1">
    <property type="nucleotide sequence ID" value="NZ_SOBG01000009.1"/>
</dbReference>
<feature type="domain" description="Methionyl/Leucyl tRNA synthetase" evidence="14">
    <location>
        <begin position="36"/>
        <end position="176"/>
    </location>
</feature>
<dbReference type="Gene3D" id="3.40.50.620">
    <property type="entry name" value="HUPs"/>
    <property type="match status" value="2"/>
</dbReference>
<dbReference type="Proteomes" id="UP000294678">
    <property type="component" value="Unassembled WGS sequence"/>
</dbReference>
<dbReference type="Gene3D" id="1.10.730.10">
    <property type="entry name" value="Isoleucyl-tRNA Synthetase, Domain 1"/>
    <property type="match status" value="2"/>
</dbReference>
<dbReference type="GO" id="GO:0004823">
    <property type="term" value="F:leucine-tRNA ligase activity"/>
    <property type="evidence" value="ECO:0007669"/>
    <property type="project" value="UniProtKB-UniRule"/>
</dbReference>
<name>A0AA46I4X8_9FUSO</name>
<evidence type="ECO:0000313" key="16">
    <source>
        <dbReference type="EMBL" id="TDT67909.1"/>
    </source>
</evidence>
<evidence type="ECO:0000259" key="14">
    <source>
        <dbReference type="Pfam" id="PF09334"/>
    </source>
</evidence>
<dbReference type="Pfam" id="PF08264">
    <property type="entry name" value="Anticodon_1"/>
    <property type="match status" value="1"/>
</dbReference>
<dbReference type="NCBIfam" id="TIGR00396">
    <property type="entry name" value="leuS_bact"/>
    <property type="match status" value="1"/>
</dbReference>
<feature type="short sequence motif" description="'KMSKS' region" evidence="9">
    <location>
        <begin position="622"/>
        <end position="626"/>
    </location>
</feature>
<feature type="domain" description="Aminoacyl-tRNA synthetase class Ia" evidence="12">
    <location>
        <begin position="427"/>
        <end position="582"/>
    </location>
</feature>
<dbReference type="PANTHER" id="PTHR43740:SF2">
    <property type="entry name" value="LEUCINE--TRNA LIGASE, MITOCHONDRIAL"/>
    <property type="match status" value="1"/>
</dbReference>
<keyword evidence="2 9" id="KW-0963">Cytoplasm</keyword>
<evidence type="ECO:0000256" key="10">
    <source>
        <dbReference type="RuleBase" id="RU363035"/>
    </source>
</evidence>
<feature type="short sequence motif" description="'HIGH' region" evidence="9">
    <location>
        <begin position="42"/>
        <end position="52"/>
    </location>
</feature>
<evidence type="ECO:0000256" key="8">
    <source>
        <dbReference type="ARBA" id="ARBA00047469"/>
    </source>
</evidence>
<keyword evidence="11" id="KW-0175">Coiled coil</keyword>
<keyword evidence="7 9" id="KW-0030">Aminoacyl-tRNA synthetase</keyword>
<dbReference type="PANTHER" id="PTHR43740">
    <property type="entry name" value="LEUCYL-TRNA SYNTHETASE"/>
    <property type="match status" value="1"/>
</dbReference>
<gene>
    <name evidence="9" type="primary">leuS</name>
    <name evidence="16" type="ORF">EV215_1914</name>
</gene>
<evidence type="ECO:0000256" key="6">
    <source>
        <dbReference type="ARBA" id="ARBA00022917"/>
    </source>
</evidence>
<dbReference type="InterPro" id="IPR009080">
    <property type="entry name" value="tRNAsynth_Ia_anticodon-bd"/>
</dbReference>
<dbReference type="InterPro" id="IPR002300">
    <property type="entry name" value="aa-tRNA-synth_Ia"/>
</dbReference>
<evidence type="ECO:0000256" key="4">
    <source>
        <dbReference type="ARBA" id="ARBA00022741"/>
    </source>
</evidence>
<dbReference type="FunFam" id="3.40.50.620:FF:000003">
    <property type="entry name" value="Leucine--tRNA ligase"/>
    <property type="match status" value="1"/>
</dbReference>
<feature type="domain" description="Methionyl/Valyl/Leucyl/Isoleucyl-tRNA synthetase anticodon-binding" evidence="13">
    <location>
        <begin position="701"/>
        <end position="828"/>
    </location>
</feature>
<evidence type="ECO:0000256" key="9">
    <source>
        <dbReference type="HAMAP-Rule" id="MF_00049"/>
    </source>
</evidence>
<evidence type="ECO:0000256" key="2">
    <source>
        <dbReference type="ARBA" id="ARBA00022490"/>
    </source>
</evidence>
<feature type="binding site" evidence="9">
    <location>
        <position position="625"/>
    </location>
    <ligand>
        <name>ATP</name>
        <dbReference type="ChEBI" id="CHEBI:30616"/>
    </ligand>
</feature>
<dbReference type="AlphaFoldDB" id="A0AA46I4X8"/>
<dbReference type="InterPro" id="IPR002302">
    <property type="entry name" value="Leu-tRNA-ligase"/>
</dbReference>
<protein>
    <recommendedName>
        <fullName evidence="9">Leucine--tRNA ligase</fullName>
        <ecNumber evidence="9">6.1.1.4</ecNumber>
    </recommendedName>
    <alternativeName>
        <fullName evidence="9">Leucyl-tRNA synthetase</fullName>
        <shortName evidence="9">LeuRS</shortName>
    </alternativeName>
</protein>
<dbReference type="InterPro" id="IPR025709">
    <property type="entry name" value="Leu_tRNA-synth_edit"/>
</dbReference>
<proteinExistence type="inferred from homology"/>
<dbReference type="Pfam" id="PF13603">
    <property type="entry name" value="tRNA-synt_1_2"/>
    <property type="match status" value="1"/>
</dbReference>
<dbReference type="GO" id="GO:0005829">
    <property type="term" value="C:cytosol"/>
    <property type="evidence" value="ECO:0007669"/>
    <property type="project" value="TreeGrafter"/>
</dbReference>
<keyword evidence="4 9" id="KW-0547">Nucleotide-binding</keyword>
<evidence type="ECO:0000259" key="13">
    <source>
        <dbReference type="Pfam" id="PF08264"/>
    </source>
</evidence>
<dbReference type="InterPro" id="IPR015413">
    <property type="entry name" value="Methionyl/Leucyl_tRNA_Synth"/>
</dbReference>
<evidence type="ECO:0000313" key="17">
    <source>
        <dbReference type="Proteomes" id="UP000294678"/>
    </source>
</evidence>
<comment type="subcellular location">
    <subcellularLocation>
        <location evidence="9">Cytoplasm</location>
    </subcellularLocation>
</comment>
<dbReference type="EC" id="6.1.1.4" evidence="9"/>
<keyword evidence="17" id="KW-1185">Reference proteome</keyword>
<comment type="similarity">
    <text evidence="1 9 10">Belongs to the class-I aminoacyl-tRNA synthetase family.</text>
</comment>
<comment type="catalytic activity">
    <reaction evidence="8 9">
        <text>tRNA(Leu) + L-leucine + ATP = L-leucyl-tRNA(Leu) + AMP + diphosphate</text>
        <dbReference type="Rhea" id="RHEA:11688"/>
        <dbReference type="Rhea" id="RHEA-COMP:9613"/>
        <dbReference type="Rhea" id="RHEA-COMP:9622"/>
        <dbReference type="ChEBI" id="CHEBI:30616"/>
        <dbReference type="ChEBI" id="CHEBI:33019"/>
        <dbReference type="ChEBI" id="CHEBI:57427"/>
        <dbReference type="ChEBI" id="CHEBI:78442"/>
        <dbReference type="ChEBI" id="CHEBI:78494"/>
        <dbReference type="ChEBI" id="CHEBI:456215"/>
        <dbReference type="EC" id="6.1.1.4"/>
    </reaction>
</comment>
<dbReference type="FunFam" id="1.10.730.10:FF:000011">
    <property type="entry name" value="Leucine--tRNA ligase chloroplastic/mitochondrial"/>
    <property type="match status" value="1"/>
</dbReference>
<keyword evidence="6 9" id="KW-0648">Protein biosynthesis</keyword>
<dbReference type="SUPFAM" id="SSF52374">
    <property type="entry name" value="Nucleotidylyl transferase"/>
    <property type="match status" value="1"/>
</dbReference>
<dbReference type="GO" id="GO:0005524">
    <property type="term" value="F:ATP binding"/>
    <property type="evidence" value="ECO:0007669"/>
    <property type="project" value="UniProtKB-UniRule"/>
</dbReference>
<dbReference type="InterPro" id="IPR009008">
    <property type="entry name" value="Val/Leu/Ile-tRNA-synth_edit"/>
</dbReference>
<dbReference type="InterPro" id="IPR013155">
    <property type="entry name" value="M/V/L/I-tRNA-synth_anticd-bd"/>
</dbReference>
<evidence type="ECO:0000256" key="5">
    <source>
        <dbReference type="ARBA" id="ARBA00022840"/>
    </source>
</evidence>
<dbReference type="CDD" id="cd00812">
    <property type="entry name" value="LeuRS_core"/>
    <property type="match status" value="1"/>
</dbReference>
<dbReference type="PROSITE" id="PS00178">
    <property type="entry name" value="AA_TRNA_LIGASE_I"/>
    <property type="match status" value="1"/>
</dbReference>
<dbReference type="Gene3D" id="2.20.28.290">
    <property type="match status" value="1"/>
</dbReference>
<dbReference type="SUPFAM" id="SSF50677">
    <property type="entry name" value="ValRS/IleRS/LeuRS editing domain"/>
    <property type="match status" value="1"/>
</dbReference>
<accession>A0AA46I4X8</accession>
<dbReference type="CDD" id="cd07958">
    <property type="entry name" value="Anticodon_Ia_Leu_BEm"/>
    <property type="match status" value="1"/>
</dbReference>
<dbReference type="GO" id="GO:0002161">
    <property type="term" value="F:aminoacyl-tRNA deacylase activity"/>
    <property type="evidence" value="ECO:0007669"/>
    <property type="project" value="InterPro"/>
</dbReference>
<sequence>MKEYNFKEIEKKWQKDWEEKNLFKTENKVEGKENYYVLEMLPYPSGNLHMGHVRNYTIGDVIARYKKMKGFNILHPIGWDSFGLPAENAAIQNGAHPEKWTASNIATMKNQLKKLGLSYDWDREIASYRDDYYKWNQWIFKKMYEKGLVYKKKSLVNWCPDCQTVLANEQVEDGKCWRHSKTDVVQKELEQWFFKITDYADELLEGHKELKGGWPDKVLTMQKNWIGKSFGTEVKFKLENSDIEIPVFTTRADTLYGVTYCVLAPEHPLVNELILKDNPSIKTEVENMMNQDMITRTAEGKEKNGVFTGKYVINPINNEKVPLWIGDYVLMNYGTGAVMAVPAHDERDFMFAKKYNLPIKVVITPIDKKTKEKIDLKAEEMENAFIDKGVLINSGEFNDLDNKIAITKIAEYLETNNFGERTIKYRLKDWGISRQRYWGTPIPVLYCEKCGEVLEKDENLPVKLPEDVKFTGNGNPVETSETFKNAICPVCGGKAKRETDTMDTFVDSSWYFLRYTDPKNENLPFEKEIANGWSPVDQYIGGIEHAVMHLLYARFFHKVLRDLGLLSTNEPFKRLLTQGMVLGPSYYSKNENRYLYPKEVELKGEKAYSKETGEELIVKVEKMSKSKNNGVDPLHIINEYGSDTARLFSMFAAPPEKELEWNENGLAGANRFLSRIWKLVIENKKHFNTKEINYSNISKVDKKVLRKLHQTIKKVTESIEDNYHFNTAIAAIMELLNDIQDYSVNVINKEESSESKKIFTELLLKTVLLLSPFAPHITQELWKEIGKITYLFEENWPEYIEKLTEEDEMNIAVQVNGKLRGTILVEKANINNKELIEKMALEVENVKKYTEDKNIIKIIVIPGKIVNIVVK</sequence>
<evidence type="ECO:0000256" key="11">
    <source>
        <dbReference type="SAM" id="Coils"/>
    </source>
</evidence>
<evidence type="ECO:0000259" key="12">
    <source>
        <dbReference type="Pfam" id="PF00133"/>
    </source>
</evidence>
<evidence type="ECO:0000256" key="1">
    <source>
        <dbReference type="ARBA" id="ARBA00005594"/>
    </source>
</evidence>
<dbReference type="Gene3D" id="3.10.20.590">
    <property type="match status" value="1"/>
</dbReference>
<keyword evidence="3 9" id="KW-0436">Ligase</keyword>
<organism evidence="16 17">
    <name type="scientific">Hypnocyclicus thermotrophus</name>
    <dbReference type="NCBI Taxonomy" id="1627895"/>
    <lineage>
        <taxon>Bacteria</taxon>
        <taxon>Fusobacteriati</taxon>
        <taxon>Fusobacteriota</taxon>
        <taxon>Fusobacteriia</taxon>
        <taxon>Fusobacteriales</taxon>
        <taxon>Fusobacteriaceae</taxon>
        <taxon>Hypnocyclicus</taxon>
    </lineage>
</organism>
<evidence type="ECO:0000256" key="7">
    <source>
        <dbReference type="ARBA" id="ARBA00023146"/>
    </source>
</evidence>
<reference evidence="16 17" key="1">
    <citation type="submission" date="2019-03" db="EMBL/GenBank/DDBJ databases">
        <title>Genomic Encyclopedia of Type Strains, Phase IV (KMG-IV): sequencing the most valuable type-strain genomes for metagenomic binning, comparative biology and taxonomic classification.</title>
        <authorList>
            <person name="Goeker M."/>
        </authorList>
    </citation>
    <scope>NUCLEOTIDE SEQUENCE [LARGE SCALE GENOMIC DNA]</scope>
    <source>
        <strain evidence="16 17">DSM 100055</strain>
    </source>
</reference>
<dbReference type="FunFam" id="3.40.50.620:FF:000100">
    <property type="entry name" value="probable leucine--tRNA ligase, mitochondrial"/>
    <property type="match status" value="1"/>
</dbReference>
<dbReference type="Pfam" id="PF00133">
    <property type="entry name" value="tRNA-synt_1"/>
    <property type="match status" value="2"/>
</dbReference>
<dbReference type="InterPro" id="IPR001412">
    <property type="entry name" value="aa-tRNA-synth_I_CS"/>
</dbReference>
<evidence type="ECO:0000259" key="15">
    <source>
        <dbReference type="Pfam" id="PF13603"/>
    </source>
</evidence>
<dbReference type="PRINTS" id="PR00985">
    <property type="entry name" value="TRNASYNTHLEU"/>
</dbReference>
<feature type="domain" description="Aminoacyl-tRNA synthetase class Ia" evidence="12">
    <location>
        <begin position="621"/>
        <end position="661"/>
    </location>
</feature>
<feature type="coiled-coil region" evidence="11">
    <location>
        <begin position="825"/>
        <end position="852"/>
    </location>
</feature>
<dbReference type="InterPro" id="IPR014729">
    <property type="entry name" value="Rossmann-like_a/b/a_fold"/>
</dbReference>
<comment type="caution">
    <text evidence="16">The sequence shown here is derived from an EMBL/GenBank/DDBJ whole genome shotgun (WGS) entry which is preliminary data.</text>
</comment>
<dbReference type="GO" id="GO:0006429">
    <property type="term" value="P:leucyl-tRNA aminoacylation"/>
    <property type="evidence" value="ECO:0007669"/>
    <property type="project" value="UniProtKB-UniRule"/>
</dbReference>
<feature type="domain" description="Leucyl-tRNA synthetase editing" evidence="15">
    <location>
        <begin position="223"/>
        <end position="414"/>
    </location>
</feature>
<evidence type="ECO:0000256" key="3">
    <source>
        <dbReference type="ARBA" id="ARBA00022598"/>
    </source>
</evidence>
<dbReference type="HAMAP" id="MF_00049_B">
    <property type="entry name" value="Leu_tRNA_synth_B"/>
    <property type="match status" value="1"/>
</dbReference>
<dbReference type="Pfam" id="PF09334">
    <property type="entry name" value="tRNA-synt_1g"/>
    <property type="match status" value="1"/>
</dbReference>
<keyword evidence="5 9" id="KW-0067">ATP-binding</keyword>